<reference evidence="5" key="1">
    <citation type="journal article" date="2021" name="PeerJ">
        <title>Extensive microbial diversity within the chicken gut microbiome revealed by metagenomics and culture.</title>
        <authorList>
            <person name="Gilroy R."/>
            <person name="Ravi A."/>
            <person name="Getino M."/>
            <person name="Pursley I."/>
            <person name="Horton D.L."/>
            <person name="Alikhan N.F."/>
            <person name="Baker D."/>
            <person name="Gharbi K."/>
            <person name="Hall N."/>
            <person name="Watson M."/>
            <person name="Adriaenssens E.M."/>
            <person name="Foster-Nyarko E."/>
            <person name="Jarju S."/>
            <person name="Secka A."/>
            <person name="Antonio M."/>
            <person name="Oren A."/>
            <person name="Chaudhuri R.R."/>
            <person name="La Ragione R."/>
            <person name="Hildebrand F."/>
            <person name="Pallen M.J."/>
        </authorList>
    </citation>
    <scope>NUCLEOTIDE SEQUENCE</scope>
    <source>
        <strain evidence="5">ChiSxjej1B13-11762</strain>
    </source>
</reference>
<evidence type="ECO:0000313" key="5">
    <source>
        <dbReference type="EMBL" id="HIW83763.1"/>
    </source>
</evidence>
<feature type="domain" description="HTH marR-type" evidence="4">
    <location>
        <begin position="1"/>
        <end position="139"/>
    </location>
</feature>
<dbReference type="PANTHER" id="PTHR42756:SF1">
    <property type="entry name" value="TRANSCRIPTIONAL REPRESSOR OF EMRAB OPERON"/>
    <property type="match status" value="1"/>
</dbReference>
<dbReference type="InterPro" id="IPR036390">
    <property type="entry name" value="WH_DNA-bd_sf"/>
</dbReference>
<evidence type="ECO:0000256" key="3">
    <source>
        <dbReference type="ARBA" id="ARBA00023163"/>
    </source>
</evidence>
<dbReference type="SUPFAM" id="SSF46785">
    <property type="entry name" value="Winged helix' DNA-binding domain"/>
    <property type="match status" value="1"/>
</dbReference>
<comment type="caution">
    <text evidence="5">The sequence shown here is derived from an EMBL/GenBank/DDBJ whole genome shotgun (WGS) entry which is preliminary data.</text>
</comment>
<protein>
    <submittedName>
        <fullName evidence="5">MarR family transcriptional regulator</fullName>
    </submittedName>
</protein>
<organism evidence="5 6">
    <name type="scientific">Candidatus Dorea gallistercoris</name>
    <dbReference type="NCBI Taxonomy" id="2838542"/>
    <lineage>
        <taxon>Bacteria</taxon>
        <taxon>Bacillati</taxon>
        <taxon>Bacillota</taxon>
        <taxon>Clostridia</taxon>
        <taxon>Lachnospirales</taxon>
        <taxon>Lachnospiraceae</taxon>
        <taxon>Dorea</taxon>
    </lineage>
</organism>
<dbReference type="EMBL" id="DXGF01000103">
    <property type="protein sequence ID" value="HIW83763.1"/>
    <property type="molecule type" value="Genomic_DNA"/>
</dbReference>
<dbReference type="SMART" id="SM00347">
    <property type="entry name" value="HTH_MARR"/>
    <property type="match status" value="1"/>
</dbReference>
<keyword evidence="3" id="KW-0804">Transcription</keyword>
<dbReference type="InterPro" id="IPR011991">
    <property type="entry name" value="ArsR-like_HTH"/>
</dbReference>
<dbReference type="PRINTS" id="PR00598">
    <property type="entry name" value="HTHMARR"/>
</dbReference>
<evidence type="ECO:0000259" key="4">
    <source>
        <dbReference type="PROSITE" id="PS50995"/>
    </source>
</evidence>
<dbReference type="GO" id="GO:0003677">
    <property type="term" value="F:DNA binding"/>
    <property type="evidence" value="ECO:0007669"/>
    <property type="project" value="UniProtKB-KW"/>
</dbReference>
<dbReference type="PANTHER" id="PTHR42756">
    <property type="entry name" value="TRANSCRIPTIONAL REGULATOR, MARR"/>
    <property type="match status" value="1"/>
</dbReference>
<keyword evidence="1" id="KW-0805">Transcription regulation</keyword>
<gene>
    <name evidence="5" type="ORF">H9873_05520</name>
</gene>
<dbReference type="AlphaFoldDB" id="A0A9D1R915"/>
<dbReference type="InterPro" id="IPR000835">
    <property type="entry name" value="HTH_MarR-typ"/>
</dbReference>
<dbReference type="PROSITE" id="PS50995">
    <property type="entry name" value="HTH_MARR_2"/>
    <property type="match status" value="1"/>
</dbReference>
<dbReference type="Gene3D" id="1.10.10.10">
    <property type="entry name" value="Winged helix-like DNA-binding domain superfamily/Winged helix DNA-binding domain"/>
    <property type="match status" value="1"/>
</dbReference>
<dbReference type="Pfam" id="PF01047">
    <property type="entry name" value="MarR"/>
    <property type="match status" value="1"/>
</dbReference>
<sequence length="145" mass="16714">MGCNLDKVPELGLMGIVMHRVINRAKGMYQEFDLNASQAGILFSLHQSSAMSQKELAESLNMTPPSITSTIQKMEKGGYIRRKADEKDQRVLRLSLTEKGESCIQSVKQVAEQMRKLIFYEMSEEEIQQFRKFLLRINENLEREV</sequence>
<name>A0A9D1R915_9FIRM</name>
<dbReference type="CDD" id="cd00090">
    <property type="entry name" value="HTH_ARSR"/>
    <property type="match status" value="1"/>
</dbReference>
<reference evidence="5" key="2">
    <citation type="submission" date="2021-04" db="EMBL/GenBank/DDBJ databases">
        <authorList>
            <person name="Gilroy R."/>
        </authorList>
    </citation>
    <scope>NUCLEOTIDE SEQUENCE</scope>
    <source>
        <strain evidence="5">ChiSxjej1B13-11762</strain>
    </source>
</reference>
<keyword evidence="2" id="KW-0238">DNA-binding</keyword>
<dbReference type="PROSITE" id="PS01117">
    <property type="entry name" value="HTH_MARR_1"/>
    <property type="match status" value="1"/>
</dbReference>
<evidence type="ECO:0000256" key="1">
    <source>
        <dbReference type="ARBA" id="ARBA00023015"/>
    </source>
</evidence>
<dbReference type="InterPro" id="IPR023187">
    <property type="entry name" value="Tscrpt_reg_MarR-type_CS"/>
</dbReference>
<accession>A0A9D1R915</accession>
<evidence type="ECO:0000313" key="6">
    <source>
        <dbReference type="Proteomes" id="UP000824263"/>
    </source>
</evidence>
<proteinExistence type="predicted"/>
<dbReference type="InterPro" id="IPR036388">
    <property type="entry name" value="WH-like_DNA-bd_sf"/>
</dbReference>
<dbReference type="GO" id="GO:0003700">
    <property type="term" value="F:DNA-binding transcription factor activity"/>
    <property type="evidence" value="ECO:0007669"/>
    <property type="project" value="InterPro"/>
</dbReference>
<dbReference type="Proteomes" id="UP000824263">
    <property type="component" value="Unassembled WGS sequence"/>
</dbReference>
<evidence type="ECO:0000256" key="2">
    <source>
        <dbReference type="ARBA" id="ARBA00023125"/>
    </source>
</evidence>